<dbReference type="FunCoup" id="A0A1X7U8T3">
    <property type="interactions" value="402"/>
</dbReference>
<comment type="subcellular location">
    <subcellularLocation>
        <location evidence="1">Membrane</location>
        <topology evidence="1">Multi-pass membrane protein</topology>
    </subcellularLocation>
</comment>
<keyword evidence="2" id="KW-0808">Transferase</keyword>
<dbReference type="GO" id="GO:0030258">
    <property type="term" value="P:lipid modification"/>
    <property type="evidence" value="ECO:0007669"/>
    <property type="project" value="TreeGrafter"/>
</dbReference>
<feature type="transmembrane region" description="Helical" evidence="7">
    <location>
        <begin position="20"/>
        <end position="40"/>
    </location>
</feature>
<dbReference type="OrthoDB" id="286734at2759"/>
<organism evidence="8">
    <name type="scientific">Amphimedon queenslandica</name>
    <name type="common">Sponge</name>
    <dbReference type="NCBI Taxonomy" id="400682"/>
    <lineage>
        <taxon>Eukaryota</taxon>
        <taxon>Metazoa</taxon>
        <taxon>Porifera</taxon>
        <taxon>Demospongiae</taxon>
        <taxon>Heteroscleromorpha</taxon>
        <taxon>Haplosclerida</taxon>
        <taxon>Niphatidae</taxon>
        <taxon>Amphimedon</taxon>
    </lineage>
</organism>
<evidence type="ECO:0000256" key="3">
    <source>
        <dbReference type="ARBA" id="ARBA00022692"/>
    </source>
</evidence>
<feature type="transmembrane region" description="Helical" evidence="7">
    <location>
        <begin position="70"/>
        <end position="87"/>
    </location>
</feature>
<keyword evidence="3 7" id="KW-0812">Transmembrane</keyword>
<dbReference type="AlphaFoldDB" id="A0A1X7U8T3"/>
<dbReference type="Pfam" id="PF03062">
    <property type="entry name" value="MBOAT"/>
    <property type="match status" value="1"/>
</dbReference>
<keyword evidence="5 7" id="KW-0472">Membrane</keyword>
<keyword evidence="4 7" id="KW-1133">Transmembrane helix</keyword>
<protein>
    <submittedName>
        <fullName evidence="8">Uncharacterized protein</fullName>
    </submittedName>
</protein>
<keyword evidence="6" id="KW-0012">Acyltransferase</keyword>
<dbReference type="GO" id="GO:0016020">
    <property type="term" value="C:membrane"/>
    <property type="evidence" value="ECO:0007669"/>
    <property type="project" value="UniProtKB-SubCell"/>
</dbReference>
<evidence type="ECO:0000256" key="7">
    <source>
        <dbReference type="SAM" id="Phobius"/>
    </source>
</evidence>
<dbReference type="PANTHER" id="PTHR13906:SF4">
    <property type="entry name" value="LYSOPHOSPHOLIPID ACYLTRANSFERASE 6"/>
    <property type="match status" value="1"/>
</dbReference>
<evidence type="ECO:0000313" key="8">
    <source>
        <dbReference type="EnsemblMetazoa" id="Aqu2.1.24357_001"/>
    </source>
</evidence>
<dbReference type="STRING" id="400682.A0A1X7U8T3"/>
<sequence length="452" mass="51937">MFDIFFEYLSDLFSFPVDRVRYVTLFLVSFPLASLLRIVLHYSYTSPTIRHTVSALLGLLFGWMCFQWQVFYLIGFVSVGYILLITLPPTIVQRYSMIYALIGISTGHIYRLITDYGGYTLDFTGPLMLLVQRVSYVAYAYHDGVARDEKDLSDDQKKLKISSIPSLLEYFSYNFSFMTFLAGPTVAYKNYDDFITGANFTQATNNKSTTEPSPLIPTLKTFLLSMTALSIVAIGSSWTDTSLLLDPSLQLPRRLFNTLLFCIVTRSPYYFSFLITETACNAGGLGFTGYDKEGREVWDLAKSINFKGYEFGANPREMIMSWNMKTALWIRRVFYERGASVIQANVVSALWHGFYPGYYLSFTMVAFGSITGRKLRYLLWHRFQSPRYVKILYDISSTASTSLFRDFIQCFFWLLTIDNVVTFCGYFYFSPFLILLFLALALPDKKNGKKKE</sequence>
<dbReference type="InterPro" id="IPR004299">
    <property type="entry name" value="MBOAT_fam"/>
</dbReference>
<dbReference type="PANTHER" id="PTHR13906">
    <property type="entry name" value="PORCUPINE"/>
    <property type="match status" value="1"/>
</dbReference>
<dbReference type="GO" id="GO:0016746">
    <property type="term" value="F:acyltransferase activity"/>
    <property type="evidence" value="ECO:0007669"/>
    <property type="project" value="UniProtKB-KW"/>
</dbReference>
<evidence type="ECO:0000256" key="2">
    <source>
        <dbReference type="ARBA" id="ARBA00022679"/>
    </source>
</evidence>
<dbReference type="InterPro" id="IPR049941">
    <property type="entry name" value="LPLAT_7/PORCN-like"/>
</dbReference>
<evidence type="ECO:0000256" key="1">
    <source>
        <dbReference type="ARBA" id="ARBA00004141"/>
    </source>
</evidence>
<reference evidence="8" key="1">
    <citation type="submission" date="2017-05" db="UniProtKB">
        <authorList>
            <consortium name="EnsemblMetazoa"/>
        </authorList>
    </citation>
    <scope>IDENTIFICATION</scope>
</reference>
<evidence type="ECO:0000256" key="4">
    <source>
        <dbReference type="ARBA" id="ARBA00022989"/>
    </source>
</evidence>
<name>A0A1X7U8T3_AMPQE</name>
<proteinExistence type="predicted"/>
<feature type="transmembrane region" description="Helical" evidence="7">
    <location>
        <begin position="420"/>
        <end position="442"/>
    </location>
</feature>
<evidence type="ECO:0000256" key="5">
    <source>
        <dbReference type="ARBA" id="ARBA00023136"/>
    </source>
</evidence>
<accession>A0A1X7U8T3</accession>
<dbReference type="EnsemblMetazoa" id="Aqu2.1.24357_001">
    <property type="protein sequence ID" value="Aqu2.1.24357_001"/>
    <property type="gene ID" value="Aqu2.1.24357"/>
</dbReference>
<evidence type="ECO:0000256" key="6">
    <source>
        <dbReference type="ARBA" id="ARBA00023315"/>
    </source>
</evidence>
<dbReference type="eggNOG" id="KOG2704">
    <property type="taxonomic scope" value="Eukaryota"/>
</dbReference>
<dbReference type="InParanoid" id="A0A1X7U8T3"/>